<evidence type="ECO:0000256" key="10">
    <source>
        <dbReference type="ARBA" id="ARBA00022840"/>
    </source>
</evidence>
<feature type="binding site" evidence="14">
    <location>
        <begin position="107"/>
        <end position="108"/>
    </location>
    <ligand>
        <name>ATP</name>
        <dbReference type="ChEBI" id="CHEBI:30616"/>
    </ligand>
</feature>
<dbReference type="GO" id="GO:0005524">
    <property type="term" value="F:ATP binding"/>
    <property type="evidence" value="ECO:0007669"/>
    <property type="project" value="UniProtKB-KW"/>
</dbReference>
<dbReference type="GO" id="GO:0061621">
    <property type="term" value="P:canonical glycolysis"/>
    <property type="evidence" value="ECO:0000318"/>
    <property type="project" value="GO_Central"/>
</dbReference>
<feature type="binding site" evidence="14">
    <location>
        <begin position="137"/>
        <end position="140"/>
    </location>
    <ligand>
        <name>ATP</name>
        <dbReference type="ChEBI" id="CHEBI:30616"/>
    </ligand>
</feature>
<evidence type="ECO:0000256" key="4">
    <source>
        <dbReference type="ARBA" id="ARBA00022490"/>
    </source>
</evidence>
<feature type="binding site" evidence="14">
    <location>
        <position position="311"/>
    </location>
    <ligand>
        <name>substrate</name>
        <note>ligand shared between dimeric partners</note>
    </ligand>
</feature>
<evidence type="ECO:0000256" key="1">
    <source>
        <dbReference type="ARBA" id="ARBA00001946"/>
    </source>
</evidence>
<keyword evidence="5 14" id="KW-0021">Allosteric enzyme</keyword>
<dbReference type="Gene3D" id="3.40.50.450">
    <property type="match status" value="2"/>
</dbReference>
<keyword evidence="7 14" id="KW-0479">Metal-binding</keyword>
<reference evidence="17 19" key="2">
    <citation type="journal article" date="2013" name="Nature">
        <title>Insights into bilaterian evolution from three spiralian genomes.</title>
        <authorList>
            <person name="Simakov O."/>
            <person name="Marletaz F."/>
            <person name="Cho S.J."/>
            <person name="Edsinger-Gonzales E."/>
            <person name="Havlak P."/>
            <person name="Hellsten U."/>
            <person name="Kuo D.H."/>
            <person name="Larsson T."/>
            <person name="Lv J."/>
            <person name="Arendt D."/>
            <person name="Savage R."/>
            <person name="Osoegawa K."/>
            <person name="de Jong P."/>
            <person name="Grimwood J."/>
            <person name="Chapman J.A."/>
            <person name="Shapiro H."/>
            <person name="Aerts A."/>
            <person name="Otillar R.P."/>
            <person name="Terry A.Y."/>
            <person name="Boore J.L."/>
            <person name="Grigoriev I.V."/>
            <person name="Lindberg D.R."/>
            <person name="Seaver E.C."/>
            <person name="Weisblat D.A."/>
            <person name="Putnam N.H."/>
            <person name="Rokhsar D.S."/>
        </authorList>
    </citation>
    <scope>NUCLEOTIDE SEQUENCE</scope>
</reference>
<keyword evidence="10 14" id="KW-0067">ATP-binding</keyword>
<comment type="pathway">
    <text evidence="3 14 15">Carbohydrate degradation; glycolysis; D-glyceraldehyde 3-phosphate and glycerone phosphate from D-glucose: step 3/4.</text>
</comment>
<dbReference type="PANTHER" id="PTHR13697:SF4">
    <property type="entry name" value="ATP-DEPENDENT 6-PHOSPHOFRUCTOKINASE"/>
    <property type="match status" value="1"/>
</dbReference>
<feature type="binding site" description="in other chain" evidence="14">
    <location>
        <begin position="682"/>
        <end position="685"/>
    </location>
    <ligand>
        <name>beta-D-fructose 2,6-bisphosphate</name>
        <dbReference type="ChEBI" id="CHEBI:58579"/>
        <note>allosteric activator; ligand shared between dimeric partners</note>
    </ligand>
</feature>
<feature type="region of interest" description="C-terminal regulatory PFK domain 2" evidence="14">
    <location>
        <begin position="422"/>
        <end position="799"/>
    </location>
</feature>
<dbReference type="InterPro" id="IPR015912">
    <property type="entry name" value="Phosphofructokinase_CS"/>
</dbReference>
<organism evidence="18 19">
    <name type="scientific">Helobdella robusta</name>
    <name type="common">Californian leech</name>
    <dbReference type="NCBI Taxonomy" id="6412"/>
    <lineage>
        <taxon>Eukaryota</taxon>
        <taxon>Metazoa</taxon>
        <taxon>Spiralia</taxon>
        <taxon>Lophotrochozoa</taxon>
        <taxon>Annelida</taxon>
        <taxon>Clitellata</taxon>
        <taxon>Hirudinea</taxon>
        <taxon>Rhynchobdellida</taxon>
        <taxon>Glossiphoniidae</taxon>
        <taxon>Helobdella</taxon>
    </lineage>
</organism>
<dbReference type="SUPFAM" id="SSF53784">
    <property type="entry name" value="Phosphofructokinase"/>
    <property type="match status" value="2"/>
</dbReference>
<comment type="subunit">
    <text evidence="14">Homotetramer.</text>
</comment>
<dbReference type="GO" id="GO:0046872">
    <property type="term" value="F:metal ion binding"/>
    <property type="evidence" value="ECO:0007669"/>
    <property type="project" value="UniProtKB-KW"/>
</dbReference>
<dbReference type="Gene3D" id="3.40.50.460">
    <property type="entry name" value="Phosphofructokinase domain"/>
    <property type="match status" value="2"/>
</dbReference>
<dbReference type="Proteomes" id="UP000015101">
    <property type="component" value="Unassembled WGS sequence"/>
</dbReference>
<evidence type="ECO:0000256" key="9">
    <source>
        <dbReference type="ARBA" id="ARBA00022777"/>
    </source>
</evidence>
<accession>T1FP07</accession>
<dbReference type="RefSeq" id="XP_009025449.1">
    <property type="nucleotide sequence ID" value="XM_009027201.1"/>
</dbReference>
<dbReference type="GO" id="GO:0003872">
    <property type="term" value="F:6-phosphofructokinase activity"/>
    <property type="evidence" value="ECO:0000318"/>
    <property type="project" value="GO_Central"/>
</dbReference>
<evidence type="ECO:0000256" key="12">
    <source>
        <dbReference type="ARBA" id="ARBA00023152"/>
    </source>
</evidence>
<comment type="cofactor">
    <cofactor evidence="1 14">
        <name>Mg(2+)</name>
        <dbReference type="ChEBI" id="CHEBI:18420"/>
    </cofactor>
</comment>
<evidence type="ECO:0000256" key="2">
    <source>
        <dbReference type="ARBA" id="ARBA00004496"/>
    </source>
</evidence>
<feature type="binding site" description="in other chain" evidence="14">
    <location>
        <position position="283"/>
    </location>
    <ligand>
        <name>substrate</name>
        <note>ligand shared between dimeric partners</note>
    </ligand>
</feature>
<feature type="binding site" description="in other chain" evidence="14">
    <location>
        <position position="650"/>
    </location>
    <ligand>
        <name>beta-D-fructose 2,6-bisphosphate</name>
        <dbReference type="ChEBI" id="CHEBI:58579"/>
        <note>allosteric activator; ligand shared between dimeric partners</note>
    </ligand>
</feature>
<feature type="binding site" description="in other chain" evidence="14">
    <location>
        <begin position="227"/>
        <end position="229"/>
    </location>
    <ligand>
        <name>substrate</name>
        <note>ligand shared between dimeric partners</note>
    </ligand>
</feature>
<evidence type="ECO:0000256" key="15">
    <source>
        <dbReference type="PIRNR" id="PIRNR000533"/>
    </source>
</evidence>
<name>T1FP07_HELRO</name>
<dbReference type="GeneID" id="20210554"/>
<comment type="subcellular location">
    <subcellularLocation>
        <location evidence="2 14">Cytoplasm</location>
    </subcellularLocation>
</comment>
<feature type="binding site" evidence="14">
    <location>
        <position position="44"/>
    </location>
    <ligand>
        <name>ATP</name>
        <dbReference type="ChEBI" id="CHEBI:30616"/>
    </ligand>
</feature>
<dbReference type="InterPro" id="IPR022953">
    <property type="entry name" value="ATP_PFK"/>
</dbReference>
<reference evidence="19" key="1">
    <citation type="submission" date="2012-12" db="EMBL/GenBank/DDBJ databases">
        <authorList>
            <person name="Hellsten U."/>
            <person name="Grimwood J."/>
            <person name="Chapman J.A."/>
            <person name="Shapiro H."/>
            <person name="Aerts A."/>
            <person name="Otillar R.P."/>
            <person name="Terry A.Y."/>
            <person name="Boore J.L."/>
            <person name="Simakov O."/>
            <person name="Marletaz F."/>
            <person name="Cho S.-J."/>
            <person name="Edsinger-Gonzales E."/>
            <person name="Havlak P."/>
            <person name="Kuo D.-H."/>
            <person name="Larsson T."/>
            <person name="Lv J."/>
            <person name="Arendt D."/>
            <person name="Savage R."/>
            <person name="Osoegawa K."/>
            <person name="de Jong P."/>
            <person name="Lindberg D.R."/>
            <person name="Seaver E.C."/>
            <person name="Weisblat D.A."/>
            <person name="Putnam N.H."/>
            <person name="Grigoriev I.V."/>
            <person name="Rokhsar D.S."/>
        </authorList>
    </citation>
    <scope>NUCLEOTIDE SEQUENCE</scope>
</reference>
<keyword evidence="12 14" id="KW-0324">Glycolysis</keyword>
<dbReference type="OrthoDB" id="537915at2759"/>
<dbReference type="NCBIfam" id="TIGR02478">
    <property type="entry name" value="6PF1K_euk"/>
    <property type="match status" value="1"/>
</dbReference>
<evidence type="ECO:0000259" key="16">
    <source>
        <dbReference type="Pfam" id="PF00365"/>
    </source>
</evidence>
<dbReference type="InterPro" id="IPR035966">
    <property type="entry name" value="PKF_sf"/>
</dbReference>
<dbReference type="InterPro" id="IPR000023">
    <property type="entry name" value="Phosphofructokinase_dom"/>
</dbReference>
<dbReference type="InParanoid" id="T1FP07"/>
<dbReference type="STRING" id="6412.T1FP07"/>
<dbReference type="FunFam" id="3.40.50.450:FF:000043">
    <property type="entry name" value="ATP-dependent 6-phosphofructokinase, platelet type"/>
    <property type="match status" value="1"/>
</dbReference>
<feature type="region of interest" description="N-terminal catalytic PFK domain 1" evidence="14">
    <location>
        <begin position="1"/>
        <end position="409"/>
    </location>
</feature>
<reference evidence="18" key="3">
    <citation type="submission" date="2015-06" db="UniProtKB">
        <authorList>
            <consortium name="EnsemblMetazoa"/>
        </authorList>
    </citation>
    <scope>IDENTIFICATION</scope>
</reference>
<dbReference type="EC" id="2.7.1.11" evidence="14"/>
<gene>
    <name evidence="18" type="primary">20210554</name>
    <name evidence="17" type="ORF">HELRODRAFT_186529</name>
</gene>
<dbReference type="FunFam" id="3.40.50.460:FF:000008">
    <property type="entry name" value="ATP-dependent 6-phosphofructokinase"/>
    <property type="match status" value="1"/>
</dbReference>
<feature type="domain" description="Phosphofructokinase" evidence="16">
    <location>
        <begin position="423"/>
        <end position="708"/>
    </location>
</feature>
<proteinExistence type="inferred from homology"/>
<comment type="activity regulation">
    <text evidence="14">Allosterically activated by ADP, AMP, or fructose 2,6-bisphosphate, and allosterically inhibited by ATP or citrate.</text>
</comment>
<comment type="catalytic activity">
    <reaction evidence="13 14 15">
        <text>beta-D-fructose 6-phosphate + ATP = beta-D-fructose 1,6-bisphosphate + ADP + H(+)</text>
        <dbReference type="Rhea" id="RHEA:16109"/>
        <dbReference type="ChEBI" id="CHEBI:15378"/>
        <dbReference type="ChEBI" id="CHEBI:30616"/>
        <dbReference type="ChEBI" id="CHEBI:32966"/>
        <dbReference type="ChEBI" id="CHEBI:57634"/>
        <dbReference type="ChEBI" id="CHEBI:456216"/>
        <dbReference type="EC" id="2.7.1.11"/>
    </reaction>
</comment>
<feature type="binding site" evidence="14">
    <location>
        <position position="587"/>
    </location>
    <ligand>
        <name>beta-D-fructose 2,6-bisphosphate</name>
        <dbReference type="ChEBI" id="CHEBI:58579"/>
        <note>allosteric activator; ligand shared between dimeric partners</note>
    </ligand>
</feature>
<evidence type="ECO:0000313" key="17">
    <source>
        <dbReference type="EMBL" id="ESN96243.1"/>
    </source>
</evidence>
<dbReference type="CTD" id="20210554"/>
<feature type="active site" description="Proton acceptor" evidence="14">
    <location>
        <position position="185"/>
    </location>
</feature>
<feature type="binding site" description="in other chain" evidence="14">
    <location>
        <begin position="594"/>
        <end position="596"/>
    </location>
    <ligand>
        <name>beta-D-fructose 2,6-bisphosphate</name>
        <dbReference type="ChEBI" id="CHEBI:58579"/>
        <note>allosteric activator; ligand shared between dimeric partners</note>
    </ligand>
</feature>
<dbReference type="FunFam" id="3.40.50.450:FF:000064">
    <property type="entry name" value="Phosphofructokinase, platelet b"/>
    <property type="match status" value="1"/>
</dbReference>
<dbReference type="PIRSF" id="PIRSF000533">
    <property type="entry name" value="ATP_PFK_euk"/>
    <property type="match status" value="1"/>
</dbReference>
<evidence type="ECO:0000256" key="14">
    <source>
        <dbReference type="HAMAP-Rule" id="MF_03184"/>
    </source>
</evidence>
<dbReference type="GO" id="GO:0005945">
    <property type="term" value="C:6-phosphofructokinase complex"/>
    <property type="evidence" value="ECO:0000318"/>
    <property type="project" value="GO_Central"/>
</dbReference>
<sequence>MDDSAALGKIQKSQSICVTAGTEGKKIEKDCYSGCVIGVFTSGGDSQGMNAATRAIVRMGIYVGCKVYLIKEGYQGMVDGGSNIVLADWKSVSNIIQSGGTIIGSARCADFRERPGRLQAAYNLLERGITNLVCIGGDGSLTGANLFRIEWSSLLEELVKTGRITSQKAQECAHLNVVGLVGSIDNDFCGTDMTIGTDSALHRIIEAIDNINTTASSHQRCFVMEVMGRHCGYLALVAALASEADWVFIPESPPEKGWEDKLCEKLAQERSLGQRLNIIIVSEGAIDEEGRPITADQIKDLISKRLKYDTRVTILGHVQRGGNPSAFDRLLGCRMGAEAVLALMEATPFTPACVISLNGNQIVRVPLMECVARTKEVQAAMDKKEFQKAVELRGRDFVANLESFRTLARARAPKKAFCTAFNLAVVFVGAPACGMNAAVRSFVRIGITKGFRILGIKNGFEGLVNNEVVSLSWTDVHGWSGSGGARLKTNRTTPSKVGLDRVADKLRHFSIHGLLIIGGFEAFESILQLTEARSAYREFCIPMSMVPATISNNIPGTDFSLGSDTSLNAIVEIADRIKQSASGTRNRVFVLETMGGHCGYLATLSALASGADAAYIFEEPFNITDLQGDVNHLASKIRGGVKRGMVMRNEKANENYTSDFITRLYQEEGRNIFQCRLNVLGHMQQGGQPSPFDRNMGTKMAAKCAELLAKQVEENKTPEGSVFTNSSDTATLLGLQKKRSLFTPVLELKEKTDFQHRISKEVWWCKLRPLLRILAMHNSIYEVEGQENDGFDDLDKLYL</sequence>
<keyword evidence="11 14" id="KW-0460">Magnesium</keyword>
<comment type="similarity">
    <text evidence="14">Belongs to the phosphofructokinase type A (PFKA) family. ATP-dependent PFK group I subfamily. Eukaryotic two domain clade 'E' sub-subfamily.</text>
</comment>
<dbReference type="GO" id="GO:0006002">
    <property type="term" value="P:fructose 6-phosphate metabolic process"/>
    <property type="evidence" value="ECO:0000318"/>
    <property type="project" value="GO_Central"/>
</dbReference>
<dbReference type="HAMAP" id="MF_03184">
    <property type="entry name" value="Phosphofructokinase_I_E"/>
    <property type="match status" value="1"/>
</dbReference>
<dbReference type="PANTHER" id="PTHR13697">
    <property type="entry name" value="PHOSPHOFRUCTOKINASE"/>
    <property type="match status" value="1"/>
</dbReference>
<feature type="binding site" description="in other chain" evidence="14">
    <location>
        <begin position="183"/>
        <end position="185"/>
    </location>
    <ligand>
        <name>substrate</name>
        <note>ligand shared between dimeric partners</note>
    </ligand>
</feature>
<dbReference type="EMBL" id="KB097495">
    <property type="protein sequence ID" value="ESN96243.1"/>
    <property type="molecule type" value="Genomic_DNA"/>
</dbReference>
<dbReference type="PRINTS" id="PR00476">
    <property type="entry name" value="PHFRCTKINASE"/>
</dbReference>
<evidence type="ECO:0000256" key="6">
    <source>
        <dbReference type="ARBA" id="ARBA00022679"/>
    </source>
</evidence>
<dbReference type="EMBL" id="AMQM01001367">
    <property type="status" value="NOT_ANNOTATED_CDS"/>
    <property type="molecule type" value="Genomic_DNA"/>
</dbReference>
<comment type="similarity">
    <text evidence="15">Belongs to the phosphofructokinase type A (PFKA) family. ATP-dependent PFK group I subfamily. Eukaryotic two domain clade "E" sub-subfamily.</text>
</comment>
<dbReference type="HOGENOM" id="CLU_011053_0_0_1"/>
<dbReference type="EnsemblMetazoa" id="HelroT186529">
    <property type="protein sequence ID" value="HelroP186529"/>
    <property type="gene ID" value="HelroG186529"/>
</dbReference>
<protein>
    <recommendedName>
        <fullName evidence="14">ATP-dependent 6-phosphofructokinase</fullName>
        <shortName evidence="14">ATP-PFK</shortName>
        <shortName evidence="14">Phosphofructokinase</shortName>
        <ecNumber evidence="14">2.7.1.11</ecNumber>
    </recommendedName>
    <alternativeName>
        <fullName evidence="14">Phosphohexokinase</fullName>
    </alternativeName>
</protein>
<dbReference type="FunCoup" id="T1FP07">
    <property type="interactions" value="685"/>
</dbReference>
<feature type="binding site" evidence="14">
    <location>
        <position position="138"/>
    </location>
    <ligand>
        <name>Mg(2+)</name>
        <dbReference type="ChEBI" id="CHEBI:18420"/>
        <note>catalytic</note>
    </ligand>
</feature>
<keyword evidence="6 14" id="KW-0808">Transferase</keyword>
<dbReference type="GO" id="GO:0070095">
    <property type="term" value="F:fructose-6-phosphate binding"/>
    <property type="evidence" value="ECO:0000318"/>
    <property type="project" value="GO_Central"/>
</dbReference>
<dbReference type="OMA" id="EWQDQMC"/>
<evidence type="ECO:0000256" key="8">
    <source>
        <dbReference type="ARBA" id="ARBA00022741"/>
    </source>
</evidence>
<evidence type="ECO:0000313" key="19">
    <source>
        <dbReference type="Proteomes" id="UP000015101"/>
    </source>
</evidence>
<comment type="function">
    <text evidence="14">Catalyzes the phosphorylation of D-fructose 6-phosphate to fructose 1,6-bisphosphate by ATP, the first committing step of glycolysis.</text>
</comment>
<feature type="domain" description="Phosphofructokinase" evidence="16">
    <location>
        <begin position="37"/>
        <end position="342"/>
    </location>
</feature>
<dbReference type="PROSITE" id="PS00433">
    <property type="entry name" value="PHOSPHOFRUCTOKINASE"/>
    <property type="match status" value="2"/>
</dbReference>
<dbReference type="AlphaFoldDB" id="T1FP07"/>
<feature type="binding site" description="in other chain" evidence="14">
    <location>
        <begin position="549"/>
        <end position="553"/>
    </location>
    <ligand>
        <name>beta-D-fructose 2,6-bisphosphate</name>
        <dbReference type="ChEBI" id="CHEBI:58579"/>
        <note>allosteric activator; ligand shared between dimeric partners</note>
    </ligand>
</feature>
<dbReference type="eggNOG" id="KOG2440">
    <property type="taxonomic scope" value="Eukaryota"/>
</dbReference>
<keyword evidence="19" id="KW-1185">Reference proteome</keyword>
<feature type="binding site" evidence="14">
    <location>
        <position position="220"/>
    </location>
    <ligand>
        <name>substrate</name>
        <note>ligand shared between dimeric partners</note>
    </ligand>
</feature>
<keyword evidence="8 14" id="KW-0547">Nucleotide-binding</keyword>
<evidence type="ECO:0000256" key="7">
    <source>
        <dbReference type="ARBA" id="ARBA00022723"/>
    </source>
</evidence>
<dbReference type="FunFam" id="3.40.50.460:FF:000003">
    <property type="entry name" value="ATP-dependent 6-phosphofructokinase"/>
    <property type="match status" value="1"/>
</dbReference>
<keyword evidence="4 14" id="KW-0963">Cytoplasm</keyword>
<evidence type="ECO:0000256" key="11">
    <source>
        <dbReference type="ARBA" id="ARBA00022842"/>
    </source>
</evidence>
<evidence type="ECO:0000256" key="3">
    <source>
        <dbReference type="ARBA" id="ARBA00004679"/>
    </source>
</evidence>
<evidence type="ECO:0000313" key="18">
    <source>
        <dbReference type="EnsemblMetazoa" id="HelroP186529"/>
    </source>
</evidence>
<evidence type="ECO:0000256" key="5">
    <source>
        <dbReference type="ARBA" id="ARBA00022533"/>
    </source>
</evidence>
<dbReference type="UniPathway" id="UPA00109">
    <property type="reaction ID" value="UER00182"/>
</dbReference>
<dbReference type="Pfam" id="PF00365">
    <property type="entry name" value="PFK"/>
    <property type="match status" value="2"/>
</dbReference>
<keyword evidence="9 14" id="KW-0418">Kinase</keyword>
<dbReference type="GO" id="GO:0030388">
    <property type="term" value="P:fructose 1,6-bisphosphate metabolic process"/>
    <property type="evidence" value="ECO:0000318"/>
    <property type="project" value="GO_Central"/>
</dbReference>
<feature type="binding site" evidence="14">
    <location>
        <position position="676"/>
    </location>
    <ligand>
        <name>beta-D-fructose 2,6-bisphosphate</name>
        <dbReference type="ChEBI" id="CHEBI:58579"/>
        <note>allosteric activator; ligand shared between dimeric partners</note>
    </ligand>
</feature>
<dbReference type="KEGG" id="hro:HELRODRAFT_186529"/>
<evidence type="ECO:0000256" key="13">
    <source>
        <dbReference type="ARBA" id="ARBA00048070"/>
    </source>
</evidence>
<feature type="binding site" description="in other chain" evidence="14">
    <location>
        <begin position="317"/>
        <end position="320"/>
    </location>
    <ligand>
        <name>substrate</name>
        <note>ligand shared between dimeric partners</note>
    </ligand>
</feature>
<dbReference type="InterPro" id="IPR009161">
    <property type="entry name" value="6-Pfructokinase_euk"/>
</dbReference>
<comment type="caution">
    <text evidence="14">Lacks conserved residue(s) required for the propagation of feature annotation.</text>
</comment>
<feature type="binding site" description="in other chain" evidence="14">
    <location>
        <position position="491"/>
    </location>
    <ligand>
        <name>beta-D-fructose 2,6-bisphosphate</name>
        <dbReference type="ChEBI" id="CHEBI:58579"/>
        <note>allosteric activator; ligand shared between dimeric partners</note>
    </ligand>
</feature>
<feature type="binding site" description="in other chain" evidence="14">
    <location>
        <position position="757"/>
    </location>
    <ligand>
        <name>beta-D-fructose 2,6-bisphosphate</name>
        <dbReference type="ChEBI" id="CHEBI:58579"/>
        <note>allosteric activator; ligand shared between dimeric partners</note>
    </ligand>
</feature>